<gene>
    <name evidence="3" type="ORF">GNZ12_00705</name>
</gene>
<sequence length="202" mass="20063">MWVRAVATAVAVWCVSGAAMAAGYAEVWNPPESTGHTVKHAKKTKGAGKIKSTAGAKGPSKHAAKGQHGAQRVASASKSGAKPAAHGSVKKVAAKNVSHSGVVKGAGKPKSKAALVVQGKKPHAQIAQAKRGQGGIMRANLVQGHTAPAHVVKVAAKTGPAKPAVVHTNAPAKAANVTASPAADRTVNPATASSGSMPPILH</sequence>
<comment type="caution">
    <text evidence="3">The sequence shown here is derived from an EMBL/GenBank/DDBJ whole genome shotgun (WGS) entry which is preliminary data.</text>
</comment>
<feature type="compositionally biased region" description="Low complexity" evidence="1">
    <location>
        <begin position="74"/>
        <end position="87"/>
    </location>
</feature>
<feature type="region of interest" description="Disordered" evidence="1">
    <location>
        <begin position="176"/>
        <end position="202"/>
    </location>
</feature>
<feature type="region of interest" description="Disordered" evidence="1">
    <location>
        <begin position="29"/>
        <end position="110"/>
    </location>
</feature>
<keyword evidence="4" id="KW-1185">Reference proteome</keyword>
<reference evidence="3 4" key="1">
    <citation type="submission" date="2019-11" db="EMBL/GenBank/DDBJ databases">
        <title>Metabolism of dissolved organic matter in forest soils.</title>
        <authorList>
            <person name="Cyle K.T."/>
            <person name="Wilhelm R.C."/>
            <person name="Martinez C.E."/>
        </authorList>
    </citation>
    <scope>NUCLEOTIDE SEQUENCE [LARGE SCALE GENOMIC DNA]</scope>
    <source>
        <strain evidence="3 4">1N</strain>
    </source>
</reference>
<evidence type="ECO:0000313" key="3">
    <source>
        <dbReference type="EMBL" id="NPT39864.1"/>
    </source>
</evidence>
<feature type="chain" id="PRO_5047465654" evidence="2">
    <location>
        <begin position="22"/>
        <end position="202"/>
    </location>
</feature>
<accession>A0ABX2BG06</accession>
<organism evidence="3 4">
    <name type="scientific">Paraburkholderia solitsugae</name>
    <dbReference type="NCBI Taxonomy" id="2675748"/>
    <lineage>
        <taxon>Bacteria</taxon>
        <taxon>Pseudomonadati</taxon>
        <taxon>Pseudomonadota</taxon>
        <taxon>Betaproteobacteria</taxon>
        <taxon>Burkholderiales</taxon>
        <taxon>Burkholderiaceae</taxon>
        <taxon>Paraburkholderia</taxon>
    </lineage>
</organism>
<feature type="signal peptide" evidence="2">
    <location>
        <begin position="1"/>
        <end position="21"/>
    </location>
</feature>
<evidence type="ECO:0000313" key="4">
    <source>
        <dbReference type="Proteomes" id="UP000652198"/>
    </source>
</evidence>
<keyword evidence="2" id="KW-0732">Signal</keyword>
<proteinExistence type="predicted"/>
<feature type="compositionally biased region" description="Basic residues" evidence="1">
    <location>
        <begin position="37"/>
        <end position="48"/>
    </location>
</feature>
<protein>
    <submittedName>
        <fullName evidence="3">Uncharacterized protein</fullName>
    </submittedName>
</protein>
<dbReference type="Proteomes" id="UP000652198">
    <property type="component" value="Unassembled WGS sequence"/>
</dbReference>
<evidence type="ECO:0000256" key="1">
    <source>
        <dbReference type="SAM" id="MobiDB-lite"/>
    </source>
</evidence>
<evidence type="ECO:0000256" key="2">
    <source>
        <dbReference type="SAM" id="SignalP"/>
    </source>
</evidence>
<dbReference type="EMBL" id="WOEY01000004">
    <property type="protein sequence ID" value="NPT39864.1"/>
    <property type="molecule type" value="Genomic_DNA"/>
</dbReference>
<name>A0ABX2BG06_9BURK</name>